<accession>A0AAV6JW77</accession>
<feature type="compositionally biased region" description="Basic and acidic residues" evidence="1">
    <location>
        <begin position="133"/>
        <end position="156"/>
    </location>
</feature>
<comment type="caution">
    <text evidence="2">The sequence shown here is derived from an EMBL/GenBank/DDBJ whole genome shotgun (WGS) entry which is preliminary data.</text>
</comment>
<feature type="compositionally biased region" description="Basic residues" evidence="1">
    <location>
        <begin position="336"/>
        <end position="347"/>
    </location>
</feature>
<feature type="compositionally biased region" description="Polar residues" evidence="1">
    <location>
        <begin position="69"/>
        <end position="84"/>
    </location>
</feature>
<reference evidence="2 3" key="1">
    <citation type="submission" date="2020-08" db="EMBL/GenBank/DDBJ databases">
        <title>Plant Genome Project.</title>
        <authorList>
            <person name="Zhang R.-G."/>
        </authorList>
    </citation>
    <scope>NUCLEOTIDE SEQUENCE [LARGE SCALE GENOMIC DNA]</scope>
    <source>
        <strain evidence="2">WSP0</strain>
        <tissue evidence="2">Leaf</tissue>
    </source>
</reference>
<feature type="compositionally biased region" description="Polar residues" evidence="1">
    <location>
        <begin position="114"/>
        <end position="129"/>
    </location>
</feature>
<dbReference type="EMBL" id="JACTNZ010000006">
    <property type="protein sequence ID" value="KAG5544378.1"/>
    <property type="molecule type" value="Genomic_DNA"/>
</dbReference>
<evidence type="ECO:0000313" key="2">
    <source>
        <dbReference type="EMBL" id="KAG5544378.1"/>
    </source>
</evidence>
<organism evidence="2 3">
    <name type="scientific">Rhododendron griersonianum</name>
    <dbReference type="NCBI Taxonomy" id="479676"/>
    <lineage>
        <taxon>Eukaryota</taxon>
        <taxon>Viridiplantae</taxon>
        <taxon>Streptophyta</taxon>
        <taxon>Embryophyta</taxon>
        <taxon>Tracheophyta</taxon>
        <taxon>Spermatophyta</taxon>
        <taxon>Magnoliopsida</taxon>
        <taxon>eudicotyledons</taxon>
        <taxon>Gunneridae</taxon>
        <taxon>Pentapetalae</taxon>
        <taxon>asterids</taxon>
        <taxon>Ericales</taxon>
        <taxon>Ericaceae</taxon>
        <taxon>Ericoideae</taxon>
        <taxon>Rhodoreae</taxon>
        <taxon>Rhododendron</taxon>
    </lineage>
</organism>
<feature type="region of interest" description="Disordered" evidence="1">
    <location>
        <begin position="336"/>
        <end position="359"/>
    </location>
</feature>
<evidence type="ECO:0000313" key="3">
    <source>
        <dbReference type="Proteomes" id="UP000823749"/>
    </source>
</evidence>
<dbReference type="AlphaFoldDB" id="A0AAV6JW77"/>
<protein>
    <recommendedName>
        <fullName evidence="4">Transposase</fullName>
    </recommendedName>
</protein>
<name>A0AAV6JW77_9ERIC</name>
<evidence type="ECO:0008006" key="4">
    <source>
        <dbReference type="Google" id="ProtNLM"/>
    </source>
</evidence>
<dbReference type="Pfam" id="PF03004">
    <property type="entry name" value="Transposase_24"/>
    <property type="match status" value="1"/>
</dbReference>
<feature type="compositionally biased region" description="Low complexity" evidence="1">
    <location>
        <begin position="90"/>
        <end position="102"/>
    </location>
</feature>
<feature type="region of interest" description="Disordered" evidence="1">
    <location>
        <begin position="1"/>
        <end position="26"/>
    </location>
</feature>
<gene>
    <name evidence="2" type="ORF">RHGRI_016956</name>
</gene>
<proteinExistence type="predicted"/>
<dbReference type="PANTHER" id="PTHR33144">
    <property type="entry name" value="OS10G0409366 PROTEIN-RELATED"/>
    <property type="match status" value="1"/>
</dbReference>
<feature type="region of interest" description="Disordered" evidence="1">
    <location>
        <begin position="69"/>
        <end position="196"/>
    </location>
</feature>
<feature type="compositionally biased region" description="Acidic residues" evidence="1">
    <location>
        <begin position="7"/>
        <end position="26"/>
    </location>
</feature>
<keyword evidence="3" id="KW-1185">Reference proteome</keyword>
<evidence type="ECO:0000256" key="1">
    <source>
        <dbReference type="SAM" id="MobiDB-lite"/>
    </source>
</evidence>
<dbReference type="InterPro" id="IPR004252">
    <property type="entry name" value="Probable_transposase_24"/>
</dbReference>
<dbReference type="Proteomes" id="UP000823749">
    <property type="component" value="Chromosome 6"/>
</dbReference>
<feature type="region of interest" description="Disordered" evidence="1">
    <location>
        <begin position="513"/>
        <end position="546"/>
    </location>
</feature>
<sequence>MDCAVNNDDDWQPGDGEDGSSSCFEDDECSLEDEECSGPQLSKVATTRKRVQLSAGPMSAVLQTLPTINQDQHGNQHPSPTISQDQHENQSVQLQAQPQVQAKRVRCRAAPMSTILQPSPTISQDQHGNQLPPKDHELQSPSDEGHVNERAVELKSHQQSMSSHTTPNLQSLEQCNEGPRTSVGADPNLQQQRANGRGFARPYVGWGTGAKLEVKLNKDNQPIGNTAGPLQSQLGILARNATLAPLTFTDWRAPELYPYKERIWAEVKENTTAPDAYKHNCLMSVGKKWKDWKDELKRTTYNLYDNDEDRLANCPNRVDPDQWRVLVQFWGTKTAKRRSKTNRKSRHEQKMGHTSGRKGHCRVRDEIKDGVVVEPDHIQVFIKTHTKKDGQPVDEASALAIIPESSESHALREELFTSVLKPDRNGRVRTYGLGPCPSQVFGTRYTRSQEQRVKDQLRAELHAELGAELHAELGAELLAELRAELRQEVLRDVNDEITQLKNQYATMAAYMKSAGHPLPPSTNGAGNGDGDHTPSLMEHNGQVDRT</sequence>
<feature type="compositionally biased region" description="Polar residues" evidence="1">
    <location>
        <begin position="157"/>
        <end position="174"/>
    </location>
</feature>
<dbReference type="PANTHER" id="PTHR33144:SF47">
    <property type="entry name" value="LEUCINE-RICH REPEAT RESISTANCE PROTEIN"/>
    <property type="match status" value="1"/>
</dbReference>